<feature type="non-terminal residue" evidence="2">
    <location>
        <position position="39"/>
    </location>
</feature>
<evidence type="ECO:0000256" key="1">
    <source>
        <dbReference type="SAM" id="MobiDB-lite"/>
    </source>
</evidence>
<reference evidence="2 3" key="1">
    <citation type="journal article" date="2018" name="Front. Plant Sci.">
        <title>Red Clover (Trifolium pratense) and Zigzag Clover (T. medium) - A Picture of Genomic Similarities and Differences.</title>
        <authorList>
            <person name="Dluhosova J."/>
            <person name="Istvanek J."/>
            <person name="Nedelnik J."/>
            <person name="Repkova J."/>
        </authorList>
    </citation>
    <scope>NUCLEOTIDE SEQUENCE [LARGE SCALE GENOMIC DNA]</scope>
    <source>
        <strain evidence="3">cv. 10/8</strain>
        <tissue evidence="2">Leaf</tissue>
    </source>
</reference>
<dbReference type="AlphaFoldDB" id="A0A392W9C4"/>
<comment type="caution">
    <text evidence="2">The sequence shown here is derived from an EMBL/GenBank/DDBJ whole genome shotgun (WGS) entry which is preliminary data.</text>
</comment>
<feature type="region of interest" description="Disordered" evidence="1">
    <location>
        <begin position="17"/>
        <end position="39"/>
    </location>
</feature>
<accession>A0A392W9C4</accession>
<name>A0A392W9C4_9FABA</name>
<dbReference type="EMBL" id="LXQA011426484">
    <property type="protein sequence ID" value="MCI96866.1"/>
    <property type="molecule type" value="Genomic_DNA"/>
</dbReference>
<organism evidence="2 3">
    <name type="scientific">Trifolium medium</name>
    <dbReference type="NCBI Taxonomy" id="97028"/>
    <lineage>
        <taxon>Eukaryota</taxon>
        <taxon>Viridiplantae</taxon>
        <taxon>Streptophyta</taxon>
        <taxon>Embryophyta</taxon>
        <taxon>Tracheophyta</taxon>
        <taxon>Spermatophyta</taxon>
        <taxon>Magnoliopsida</taxon>
        <taxon>eudicotyledons</taxon>
        <taxon>Gunneridae</taxon>
        <taxon>Pentapetalae</taxon>
        <taxon>rosids</taxon>
        <taxon>fabids</taxon>
        <taxon>Fabales</taxon>
        <taxon>Fabaceae</taxon>
        <taxon>Papilionoideae</taxon>
        <taxon>50 kb inversion clade</taxon>
        <taxon>NPAAA clade</taxon>
        <taxon>Hologalegina</taxon>
        <taxon>IRL clade</taxon>
        <taxon>Trifolieae</taxon>
        <taxon>Trifolium</taxon>
    </lineage>
</organism>
<evidence type="ECO:0000313" key="2">
    <source>
        <dbReference type="EMBL" id="MCI96866.1"/>
    </source>
</evidence>
<protein>
    <submittedName>
        <fullName evidence="2">Uncharacterized protein</fullName>
    </submittedName>
</protein>
<evidence type="ECO:0000313" key="3">
    <source>
        <dbReference type="Proteomes" id="UP000265520"/>
    </source>
</evidence>
<keyword evidence="3" id="KW-1185">Reference proteome</keyword>
<sequence length="39" mass="4463">MIRSQFPKFDLEDKINVEGGSIDRTQTNEEGPLNPVIHH</sequence>
<proteinExistence type="predicted"/>
<dbReference type="Proteomes" id="UP000265520">
    <property type="component" value="Unassembled WGS sequence"/>
</dbReference>